<keyword evidence="2" id="KW-1133">Transmembrane helix</keyword>
<reference evidence="3 4" key="1">
    <citation type="submission" date="2024-10" db="EMBL/GenBank/DDBJ databases">
        <title>Updated reference genomes for cyclostephanoid diatoms.</title>
        <authorList>
            <person name="Roberts W.R."/>
            <person name="Alverson A.J."/>
        </authorList>
    </citation>
    <scope>NUCLEOTIDE SEQUENCE [LARGE SCALE GENOMIC DNA]</scope>
    <source>
        <strain evidence="3 4">AJA010-31</strain>
    </source>
</reference>
<feature type="compositionally biased region" description="Acidic residues" evidence="1">
    <location>
        <begin position="122"/>
        <end position="131"/>
    </location>
</feature>
<dbReference type="AlphaFoldDB" id="A0ABD3NKQ0"/>
<feature type="region of interest" description="Disordered" evidence="1">
    <location>
        <begin position="122"/>
        <end position="143"/>
    </location>
</feature>
<keyword evidence="4" id="KW-1185">Reference proteome</keyword>
<feature type="compositionally biased region" description="Low complexity" evidence="1">
    <location>
        <begin position="1"/>
        <end position="21"/>
    </location>
</feature>
<organism evidence="3 4">
    <name type="scientific">Cyclotella atomus</name>
    <dbReference type="NCBI Taxonomy" id="382360"/>
    <lineage>
        <taxon>Eukaryota</taxon>
        <taxon>Sar</taxon>
        <taxon>Stramenopiles</taxon>
        <taxon>Ochrophyta</taxon>
        <taxon>Bacillariophyta</taxon>
        <taxon>Coscinodiscophyceae</taxon>
        <taxon>Thalassiosirophycidae</taxon>
        <taxon>Stephanodiscales</taxon>
        <taxon>Stephanodiscaceae</taxon>
        <taxon>Cyclotella</taxon>
    </lineage>
</organism>
<name>A0ABD3NKQ0_9STRA</name>
<accession>A0ABD3NKQ0</accession>
<proteinExistence type="predicted"/>
<evidence type="ECO:0000256" key="1">
    <source>
        <dbReference type="SAM" id="MobiDB-lite"/>
    </source>
</evidence>
<protein>
    <submittedName>
        <fullName evidence="3">Uncharacterized protein</fullName>
    </submittedName>
</protein>
<comment type="caution">
    <text evidence="3">The sequence shown here is derived from an EMBL/GenBank/DDBJ whole genome shotgun (WGS) entry which is preliminary data.</text>
</comment>
<feature type="compositionally biased region" description="Polar residues" evidence="1">
    <location>
        <begin position="31"/>
        <end position="41"/>
    </location>
</feature>
<feature type="region of interest" description="Disordered" evidence="1">
    <location>
        <begin position="1"/>
        <end position="72"/>
    </location>
</feature>
<feature type="transmembrane region" description="Helical" evidence="2">
    <location>
        <begin position="189"/>
        <end position="209"/>
    </location>
</feature>
<evidence type="ECO:0000313" key="3">
    <source>
        <dbReference type="EMBL" id="KAL3775631.1"/>
    </source>
</evidence>
<dbReference type="EMBL" id="JALLPJ020001146">
    <property type="protein sequence ID" value="KAL3775631.1"/>
    <property type="molecule type" value="Genomic_DNA"/>
</dbReference>
<sequence>MASAFTAPARLTAASTSASRACNNLPRPLKSQVQIQYTNPLHMSPDGSKTRRKRKDGKQFAPPAAAEPITTEKYEVQAPVAPKENTIVMQVQDIRNVVAGVDPTDTNEDDDQLGPDEEWEYYDEDEEEEEITPLRNNNPGGRMQDDSMEQLLADARKMRSTSSKAVEEKEKTATDTVFEIISTIVTIDFFVVVALLVWFLAGIFCSSVLKDDTVQIAFNMNFEKVTQPALGILMIGSVAGSLGKKDNEEE</sequence>
<keyword evidence="2" id="KW-0472">Membrane</keyword>
<evidence type="ECO:0000313" key="4">
    <source>
        <dbReference type="Proteomes" id="UP001530400"/>
    </source>
</evidence>
<dbReference type="Proteomes" id="UP001530400">
    <property type="component" value="Unassembled WGS sequence"/>
</dbReference>
<gene>
    <name evidence="3" type="ORF">ACHAWO_001898</name>
</gene>
<keyword evidence="2" id="KW-0812">Transmembrane</keyword>
<evidence type="ECO:0000256" key="2">
    <source>
        <dbReference type="SAM" id="Phobius"/>
    </source>
</evidence>